<dbReference type="AlphaFoldDB" id="A0A024K0S0"/>
<keyword evidence="2" id="KW-0378">Hydrolase</keyword>
<keyword evidence="1" id="KW-0547">Nucleotide-binding</keyword>
<dbReference type="GO" id="GO:0016787">
    <property type="term" value="F:hydrolase activity"/>
    <property type="evidence" value="ECO:0007669"/>
    <property type="project" value="UniProtKB-KW"/>
</dbReference>
<dbReference type="EMBL" id="HG964446">
    <property type="protein sequence ID" value="CDO89419.1"/>
    <property type="molecule type" value="Genomic_DNA"/>
</dbReference>
<evidence type="ECO:0000256" key="1">
    <source>
        <dbReference type="ARBA" id="ARBA00022741"/>
    </source>
</evidence>
<dbReference type="Gene3D" id="3.40.50.10810">
    <property type="entry name" value="Tandem AAA-ATPase domain"/>
    <property type="match status" value="1"/>
</dbReference>
<dbReference type="InterPro" id="IPR057342">
    <property type="entry name" value="DEXDc_RapA"/>
</dbReference>
<dbReference type="PANTHER" id="PTHR45766:SF6">
    <property type="entry name" value="SWI_SNF-RELATED MATRIX-ASSOCIATED ACTIN-DEPENDENT REGULATOR OF CHROMATIN SUBFAMILY A-LIKE PROTEIN 1"/>
    <property type="match status" value="1"/>
</dbReference>
<dbReference type="PANTHER" id="PTHR45766">
    <property type="entry name" value="DNA ANNEALING HELICASE AND ENDONUCLEASE ZRANB3 FAMILY MEMBER"/>
    <property type="match status" value="1"/>
</dbReference>
<dbReference type="InterPro" id="IPR014001">
    <property type="entry name" value="Helicase_ATP-bd"/>
</dbReference>
<evidence type="ECO:0000259" key="5">
    <source>
        <dbReference type="PROSITE" id="PS51192"/>
    </source>
</evidence>
<sequence length="1122" mass="124853">MTSLTSSIGGTAPSFGYHPDCDRIDAALSRGNFTRALVLDGPIRDLVSRVAECRLIWQPGVELPEGLYWFQGIDEGALILQVVAGASPGDAMVTPVDELNDGHPLMAAWGWAEQLWPNAVPVPHPLFNINEAAVTHPRNDDVVIRDRKFLSNQWSYTVIIDGHQQNVVESSLNPRPQLDDPRTWVTADPTPARRFGATLTRAKLQGKFANTLFSFRATRTTFRPYQFKPVIKLLQSGKARLLIADEVGLGKTIEAGLIWTELEARREADRVLVVCPASLVGKWTEEMEDRFEFELTELDSDGLRNFLARHRQNRLPGRQAYVCSLERLRTWGGLDELDDLPPEFDLIIVDEAHSMRNQDTKSYTLGTRLAEWADSLVFLTATPINLRQEDLLNLLELLAPEDFGDIRDLELRLEPNRIINAVAARLVEKGVKGSELLAQLNKLTTTVLGGALMRRPDFELLAGLLAKDDLTPRDIVDAKRYLADLNTLSTVITRTKKVEVDDRKAKRTLDREEVTWVQAELDFYEEYLRWCRDRAAEMGMPLHFAMQMPLRLASACLPMARRAVLDPQAFGDISDADSDESAGRLEPHPELVAAALRLPENVDTKFDVLRGVLGMLHGQDRQALVFTHSRPTLAYLMQRLDSDFRVSVMHGGVSREQRHRIMADFRSGAYDFVLANRVASEGLDFEFCSAVVNYDLPWNPMEIEQRIGRIDRIGQKEETILVVNFVNEATIDERILSRLLDRIGIFESSIGALEPIIAAVAPKVLEAGFDFTLTPAQREQKLHEALTAIEEQRAGLQDLTDASSALLVSNDVDVAGLEDDLIRTGRYIGQHELAHLLDDWARVDGAAGIHFAGDRRTAELRGNPAMAARVDELARSAQRTRAETSAIAMQLRDETPISLVLDQELARTGGGMLLTATSPLAMAAAAVPGHRQARFASLRLAATSEDVVPGVYVVVMAKAVAASRGGDEIWGAAVTETGRDAGDGPVNALLAALAEGKLVDGPWRAIDRLDKLAERALNQLHRRHSYEQTKRDHEFRALQDARAITLQSQHQRRIQAIDNRIATAISRGRGSRSIALFQSQKRRAQERFARLSAELQNDVQPEIRLEPLAACVIDVTSSMEHL</sequence>
<dbReference type="InterPro" id="IPR049730">
    <property type="entry name" value="SNF2/RAD54-like_C"/>
</dbReference>
<evidence type="ECO:0000313" key="7">
    <source>
        <dbReference type="EMBL" id="CDO89419.1"/>
    </source>
</evidence>
<gene>
    <name evidence="7" type="ORF">BN973_03795</name>
</gene>
<dbReference type="RefSeq" id="WP_169718184.1">
    <property type="nucleotide sequence ID" value="NZ_HG964446.1"/>
</dbReference>
<dbReference type="STRING" id="47839.BN973_03795"/>
<proteinExistence type="predicted"/>
<dbReference type="InterPro" id="IPR001650">
    <property type="entry name" value="Helicase_C-like"/>
</dbReference>
<dbReference type="SMART" id="SM00487">
    <property type="entry name" value="DEXDc"/>
    <property type="match status" value="1"/>
</dbReference>
<dbReference type="CDD" id="cd18011">
    <property type="entry name" value="DEXDc_RapA"/>
    <property type="match status" value="1"/>
</dbReference>
<feature type="domain" description="Helicase ATP-binding" evidence="5">
    <location>
        <begin position="232"/>
        <end position="401"/>
    </location>
</feature>
<reference evidence="7" key="1">
    <citation type="journal article" date="2014" name="Genome Announc.">
        <title>Draft Genome Sequence of Mycobacterium triplex DSM 44626.</title>
        <authorList>
            <person name="Sassi M."/>
            <person name="Croce O."/>
            <person name="Robert C."/>
            <person name="Raoult D."/>
            <person name="Drancourt M."/>
        </authorList>
    </citation>
    <scope>NUCLEOTIDE SEQUENCE [LARGE SCALE GENOMIC DNA]</scope>
    <source>
        <strain evidence="7">DSM 44626</strain>
    </source>
</reference>
<evidence type="ECO:0000256" key="2">
    <source>
        <dbReference type="ARBA" id="ARBA00022801"/>
    </source>
</evidence>
<dbReference type="Pfam" id="PF00176">
    <property type="entry name" value="SNF2-rel_dom"/>
    <property type="match status" value="1"/>
</dbReference>
<evidence type="ECO:0000259" key="6">
    <source>
        <dbReference type="PROSITE" id="PS51194"/>
    </source>
</evidence>
<dbReference type="CDD" id="cd18793">
    <property type="entry name" value="SF2_C_SNF"/>
    <property type="match status" value="1"/>
</dbReference>
<dbReference type="InterPro" id="IPR038718">
    <property type="entry name" value="SNF2-like_sf"/>
</dbReference>
<dbReference type="Proteomes" id="UP000028880">
    <property type="component" value="Unassembled WGS sequence"/>
</dbReference>
<dbReference type="HOGENOM" id="CLU_280163_0_0_11"/>
<keyword evidence="3 7" id="KW-0347">Helicase</keyword>
<dbReference type="Gene3D" id="3.40.50.300">
    <property type="entry name" value="P-loop containing nucleotide triphosphate hydrolases"/>
    <property type="match status" value="1"/>
</dbReference>
<organism evidence="7">
    <name type="scientific">Mycobacterium triplex</name>
    <dbReference type="NCBI Taxonomy" id="47839"/>
    <lineage>
        <taxon>Bacteria</taxon>
        <taxon>Bacillati</taxon>
        <taxon>Actinomycetota</taxon>
        <taxon>Actinomycetes</taxon>
        <taxon>Mycobacteriales</taxon>
        <taxon>Mycobacteriaceae</taxon>
        <taxon>Mycobacterium</taxon>
        <taxon>Mycobacterium simiae complex</taxon>
    </lineage>
</organism>
<name>A0A024K0S0_9MYCO</name>
<evidence type="ECO:0000256" key="3">
    <source>
        <dbReference type="ARBA" id="ARBA00022806"/>
    </source>
</evidence>
<accession>A0A024K0S0</accession>
<dbReference type="SUPFAM" id="SSF52540">
    <property type="entry name" value="P-loop containing nucleoside triphosphate hydrolases"/>
    <property type="match status" value="2"/>
</dbReference>
<dbReference type="PROSITE" id="PS51192">
    <property type="entry name" value="HELICASE_ATP_BIND_1"/>
    <property type="match status" value="1"/>
</dbReference>
<dbReference type="GO" id="GO:0005524">
    <property type="term" value="F:ATP binding"/>
    <property type="evidence" value="ECO:0007669"/>
    <property type="project" value="UniProtKB-KW"/>
</dbReference>
<dbReference type="PROSITE" id="PS51194">
    <property type="entry name" value="HELICASE_CTER"/>
    <property type="match status" value="1"/>
</dbReference>
<dbReference type="GO" id="GO:0004386">
    <property type="term" value="F:helicase activity"/>
    <property type="evidence" value="ECO:0007669"/>
    <property type="project" value="UniProtKB-KW"/>
</dbReference>
<protein>
    <submittedName>
        <fullName evidence="7">Helicase domain-containing protein</fullName>
    </submittedName>
</protein>
<dbReference type="Pfam" id="PF00271">
    <property type="entry name" value="Helicase_C"/>
    <property type="match status" value="1"/>
</dbReference>
<keyword evidence="4" id="KW-0067">ATP-binding</keyword>
<evidence type="ECO:0000256" key="4">
    <source>
        <dbReference type="ARBA" id="ARBA00022840"/>
    </source>
</evidence>
<dbReference type="InterPro" id="IPR027417">
    <property type="entry name" value="P-loop_NTPase"/>
</dbReference>
<reference evidence="7" key="2">
    <citation type="submission" date="2014-04" db="EMBL/GenBank/DDBJ databases">
        <authorList>
            <person name="Xu Y.W."/>
            <person name="Yang Q."/>
        </authorList>
    </citation>
    <scope>NUCLEOTIDE SEQUENCE</scope>
    <source>
        <strain evidence="7">DSM 44626</strain>
    </source>
</reference>
<dbReference type="InterPro" id="IPR000330">
    <property type="entry name" value="SNF2_N"/>
</dbReference>
<feature type="domain" description="Helicase C-terminal" evidence="6">
    <location>
        <begin position="608"/>
        <end position="754"/>
    </location>
</feature>
<dbReference type="eggNOG" id="COG0553">
    <property type="taxonomic scope" value="Bacteria"/>
</dbReference>
<dbReference type="SMART" id="SM00490">
    <property type="entry name" value="HELICc"/>
    <property type="match status" value="1"/>
</dbReference>